<comment type="caution">
    <text evidence="1">The sequence shown here is derived from an EMBL/GenBank/DDBJ whole genome shotgun (WGS) entry which is preliminary data.</text>
</comment>
<accession>A0ABW3DLS2</accession>
<evidence type="ECO:0000313" key="1">
    <source>
        <dbReference type="EMBL" id="MFD0883686.1"/>
    </source>
</evidence>
<gene>
    <name evidence="1" type="ORF">ACFQ08_03820</name>
</gene>
<evidence type="ECO:0000313" key="2">
    <source>
        <dbReference type="Proteomes" id="UP001597024"/>
    </source>
</evidence>
<proteinExistence type="predicted"/>
<dbReference type="EMBL" id="JBHTHX010000062">
    <property type="protein sequence ID" value="MFD0883686.1"/>
    <property type="molecule type" value="Genomic_DNA"/>
</dbReference>
<name>A0ABW3DLS2_9ACTN</name>
<keyword evidence="2" id="KW-1185">Reference proteome</keyword>
<evidence type="ECO:0008006" key="3">
    <source>
        <dbReference type="Google" id="ProtNLM"/>
    </source>
</evidence>
<protein>
    <recommendedName>
        <fullName evidence="3">SMI1/KNR4 family protein</fullName>
    </recommendedName>
</protein>
<organism evidence="1 2">
    <name type="scientific">Streptosporangium algeriense</name>
    <dbReference type="NCBI Taxonomy" id="1682748"/>
    <lineage>
        <taxon>Bacteria</taxon>
        <taxon>Bacillati</taxon>
        <taxon>Actinomycetota</taxon>
        <taxon>Actinomycetes</taxon>
        <taxon>Streptosporangiales</taxon>
        <taxon>Streptosporangiaceae</taxon>
        <taxon>Streptosporangium</taxon>
    </lineage>
</organism>
<sequence length="158" mass="17982">MKRLLALVPPPVGPLFALGSWEELFTEPGTKLPSDYMAFIDAYGQSDFSDWLAVGNPRRDGHGFSKAAETREMGDQYRPFRSRWPEDNPFAAWPEPGGFLSWGEHHGDHLGWLTVGEPDRWPVALWPRHHSHRAVDMTVTEFLSGWFSGELVGENYRT</sequence>
<dbReference type="Proteomes" id="UP001597024">
    <property type="component" value="Unassembled WGS sequence"/>
</dbReference>
<reference evidence="2" key="1">
    <citation type="journal article" date="2019" name="Int. J. Syst. Evol. Microbiol.">
        <title>The Global Catalogue of Microorganisms (GCM) 10K type strain sequencing project: providing services to taxonomists for standard genome sequencing and annotation.</title>
        <authorList>
            <consortium name="The Broad Institute Genomics Platform"/>
            <consortium name="The Broad Institute Genome Sequencing Center for Infectious Disease"/>
            <person name="Wu L."/>
            <person name="Ma J."/>
        </authorList>
    </citation>
    <scope>NUCLEOTIDE SEQUENCE [LARGE SCALE GENOMIC DNA]</scope>
    <source>
        <strain evidence="2">CCUG 62974</strain>
    </source>
</reference>